<dbReference type="AlphaFoldDB" id="A0A3M7LDC3"/>
<comment type="caution">
    <text evidence="1">The sequence shown here is derived from an EMBL/GenBank/DDBJ whole genome shotgun (WGS) entry which is preliminary data.</text>
</comment>
<sequence>MKKTFITLTIAVGTFAFGQVGVNTTEPKSTLDVMGVSSPMVPDGVLVPRYSVAELAAKDAAYAADQNGTLVFVTTGTGTSGKTSDILGSGFYYYDNPTSKWKAVGGSVIPPSPPFLVTSEITGDYTLQPNDGYLTLNITTDSKTLTLPPDFPAGKVVYVSNVGNRNMNIDPLPRNSQTSRVFAGASGILISIGNGNWDWIRGF</sequence>
<name>A0A3M7LDC3_9FLAO</name>
<dbReference type="Proteomes" id="UP000267524">
    <property type="component" value="Unassembled WGS sequence"/>
</dbReference>
<keyword evidence="2" id="KW-1185">Reference proteome</keyword>
<organism evidence="1 2">
    <name type="scientific">Chryseobacterium nematophagum</name>
    <dbReference type="NCBI Taxonomy" id="2305228"/>
    <lineage>
        <taxon>Bacteria</taxon>
        <taxon>Pseudomonadati</taxon>
        <taxon>Bacteroidota</taxon>
        <taxon>Flavobacteriia</taxon>
        <taxon>Flavobacteriales</taxon>
        <taxon>Weeksellaceae</taxon>
        <taxon>Chryseobacterium group</taxon>
        <taxon>Chryseobacterium</taxon>
    </lineage>
</organism>
<evidence type="ECO:0000313" key="2">
    <source>
        <dbReference type="Proteomes" id="UP000267524"/>
    </source>
</evidence>
<evidence type="ECO:0000313" key="1">
    <source>
        <dbReference type="EMBL" id="RMZ60753.1"/>
    </source>
</evidence>
<accession>A0A3M7LDC3</accession>
<gene>
    <name evidence="1" type="ORF">D1632_01880</name>
</gene>
<reference evidence="1 2" key="1">
    <citation type="submission" date="2018-08" db="EMBL/GenBank/DDBJ databases">
        <title>Chryseobacterium nematophagum: a novel matrix digesting pathogen of nematodes.</title>
        <authorList>
            <person name="Page A."/>
            <person name="Roberts M."/>
            <person name="Felix M.-A."/>
            <person name="Weir W."/>
        </authorList>
    </citation>
    <scope>NUCLEOTIDE SEQUENCE [LARGE SCALE GENOMIC DNA]</scope>
    <source>
        <strain evidence="1 2">JUb275</strain>
    </source>
</reference>
<proteinExistence type="predicted"/>
<dbReference type="EMBL" id="QWIV01000005">
    <property type="protein sequence ID" value="RMZ60753.1"/>
    <property type="molecule type" value="Genomic_DNA"/>
</dbReference>
<protein>
    <submittedName>
        <fullName evidence="1">Uncharacterized protein</fullName>
    </submittedName>
</protein>
<dbReference type="RefSeq" id="WP_122545561.1">
    <property type="nucleotide sequence ID" value="NZ_QWIV01000005.1"/>
</dbReference>